<accession>A0A078AEF4</accession>
<proteinExistence type="inferred from homology"/>
<keyword evidence="1" id="KW-0143">Chaperone</keyword>
<dbReference type="GO" id="GO:0015031">
    <property type="term" value="P:protein transport"/>
    <property type="evidence" value="ECO:0007669"/>
    <property type="project" value="UniProtKB-KW"/>
</dbReference>
<comment type="domain">
    <text evidence="1">The twin CX3C motif contains 4 conserved Cys residues that form 2 disulfide bonds in the mitochondrial intermembrane space.</text>
</comment>
<dbReference type="Pfam" id="PF02953">
    <property type="entry name" value="zf-Tim10_DDP"/>
    <property type="match status" value="1"/>
</dbReference>
<dbReference type="SUPFAM" id="SSF144122">
    <property type="entry name" value="Tim10-like"/>
    <property type="match status" value="1"/>
</dbReference>
<keyword evidence="1" id="KW-0811">Translocation</keyword>
<dbReference type="InterPro" id="IPR004217">
    <property type="entry name" value="Tim10-like"/>
</dbReference>
<dbReference type="Proteomes" id="UP000039865">
    <property type="component" value="Unassembled WGS sequence"/>
</dbReference>
<keyword evidence="1" id="KW-0472">Membrane</keyword>
<comment type="similarity">
    <text evidence="1">Belongs to the small Tim family.</text>
</comment>
<organism evidence="3 4">
    <name type="scientific">Stylonychia lemnae</name>
    <name type="common">Ciliate</name>
    <dbReference type="NCBI Taxonomy" id="5949"/>
    <lineage>
        <taxon>Eukaryota</taxon>
        <taxon>Sar</taxon>
        <taxon>Alveolata</taxon>
        <taxon>Ciliophora</taxon>
        <taxon>Intramacronucleata</taxon>
        <taxon>Spirotrichea</taxon>
        <taxon>Stichotrichia</taxon>
        <taxon>Sporadotrichida</taxon>
        <taxon>Oxytrichidae</taxon>
        <taxon>Stylonychinae</taxon>
        <taxon>Stylonychia</taxon>
    </lineage>
</organism>
<comment type="function">
    <text evidence="1">Mitochondrial intermembrane chaperone that participates in the import and insertion of some multi-pass transmembrane proteins into the mitochondrial inner membrane. Also required for the transfer of beta-barrel precursors from the TOM complex to the sorting and assembly machinery (SAM complex) of the outer membrane. Acts as a chaperone-like protein that protects the hydrophobic precursors from aggregation and guide them through the mitochondrial intermembrane space.</text>
</comment>
<reference evidence="3 4" key="1">
    <citation type="submission" date="2014-06" db="EMBL/GenBank/DDBJ databases">
        <authorList>
            <person name="Swart Estienne"/>
        </authorList>
    </citation>
    <scope>NUCLEOTIDE SEQUENCE [LARGE SCALE GENOMIC DNA]</scope>
    <source>
        <strain evidence="3 4">130c</strain>
    </source>
</reference>
<protein>
    <recommendedName>
        <fullName evidence="1">Mitochondrial import inner membrane translocase subunit</fullName>
    </recommendedName>
</protein>
<evidence type="ECO:0000259" key="2">
    <source>
        <dbReference type="Pfam" id="PF02953"/>
    </source>
</evidence>
<evidence type="ECO:0000313" key="3">
    <source>
        <dbReference type="EMBL" id="CDW79298.1"/>
    </source>
</evidence>
<keyword evidence="1" id="KW-1015">Disulfide bond</keyword>
<keyword evidence="4" id="KW-1185">Reference proteome</keyword>
<dbReference type="InParanoid" id="A0A078AEF4"/>
<comment type="subunit">
    <text evidence="1">Heterohexamer.</text>
</comment>
<keyword evidence="1" id="KW-0813">Transport</keyword>
<dbReference type="AlphaFoldDB" id="A0A078AEF4"/>
<comment type="subcellular location">
    <subcellularLocation>
        <location evidence="1">Mitochondrion inner membrane</location>
        <topology evidence="1">Peripheral membrane protein</topology>
        <orientation evidence="1">Intermembrane side</orientation>
    </subcellularLocation>
</comment>
<name>A0A078AEF4_STYLE</name>
<dbReference type="GO" id="GO:0005743">
    <property type="term" value="C:mitochondrial inner membrane"/>
    <property type="evidence" value="ECO:0007669"/>
    <property type="project" value="UniProtKB-SubCell"/>
</dbReference>
<evidence type="ECO:0000313" key="4">
    <source>
        <dbReference type="Proteomes" id="UP000039865"/>
    </source>
</evidence>
<sequence length="86" mass="9361">MSGYGNRGGRGGNGAEEYMMQSMMIKMTMSINKQCFNECINSFSDSKLTQSETNCISSCAKRHSGAFMAMNDIQGEMASKSQGGMF</sequence>
<keyword evidence="1" id="KW-0999">Mitochondrion inner membrane</keyword>
<dbReference type="InterPro" id="IPR035427">
    <property type="entry name" value="Tim10-like_dom_sf"/>
</dbReference>
<feature type="domain" description="Tim10-like" evidence="2">
    <location>
        <begin position="19"/>
        <end position="70"/>
    </location>
</feature>
<keyword evidence="1" id="KW-0653">Protein transport</keyword>
<evidence type="ECO:0000256" key="1">
    <source>
        <dbReference type="RuleBase" id="RU367043"/>
    </source>
</evidence>
<dbReference type="OrthoDB" id="1551503at2759"/>
<keyword evidence="1" id="KW-0496">Mitochondrion</keyword>
<dbReference type="Gene3D" id="1.10.287.810">
    <property type="entry name" value="Mitochondrial import inner membrane translocase subunit tim13 like domains"/>
    <property type="match status" value="1"/>
</dbReference>
<dbReference type="EMBL" id="CCKQ01007871">
    <property type="protein sequence ID" value="CDW79298.1"/>
    <property type="molecule type" value="Genomic_DNA"/>
</dbReference>
<gene>
    <name evidence="3" type="primary">Contig15410.g16429</name>
    <name evidence="3" type="ORF">STYLEM_8284</name>
</gene>